<feature type="compositionally biased region" description="Polar residues" evidence="1">
    <location>
        <begin position="111"/>
        <end position="123"/>
    </location>
</feature>
<dbReference type="RefSeq" id="WP_369242099.1">
    <property type="nucleotide sequence ID" value="NZ_CP163435.1"/>
</dbReference>
<accession>A0AB39PQD8</accession>
<dbReference type="EMBL" id="CP163435">
    <property type="protein sequence ID" value="XDQ31313.1"/>
    <property type="molecule type" value="Genomic_DNA"/>
</dbReference>
<name>A0AB39PQD8_9ACTN</name>
<gene>
    <name evidence="2" type="ORF">AB5J56_44345</name>
</gene>
<protein>
    <submittedName>
        <fullName evidence="2">Uncharacterized protein</fullName>
    </submittedName>
</protein>
<evidence type="ECO:0000313" key="2">
    <source>
        <dbReference type="EMBL" id="XDQ31313.1"/>
    </source>
</evidence>
<dbReference type="AlphaFoldDB" id="A0AB39PQD8"/>
<organism evidence="2">
    <name type="scientific">Streptomyces sp. R21</name>
    <dbReference type="NCBI Taxonomy" id="3238627"/>
    <lineage>
        <taxon>Bacteria</taxon>
        <taxon>Bacillati</taxon>
        <taxon>Actinomycetota</taxon>
        <taxon>Actinomycetes</taxon>
        <taxon>Kitasatosporales</taxon>
        <taxon>Streptomycetaceae</taxon>
        <taxon>Streptomyces</taxon>
    </lineage>
</organism>
<evidence type="ECO:0000256" key="1">
    <source>
        <dbReference type="SAM" id="MobiDB-lite"/>
    </source>
</evidence>
<sequence>MFVEILFVGLTIDRDNVEEALEAAFEDDGETAGPGGGTGRCHLDLESADPVASSEVPRRLEGVLVELGVSESGSLQQARDLLGYGSGMLGELSKASGIGDDASAGTVHSPAVSSVSQRSRSPG</sequence>
<reference evidence="2" key="1">
    <citation type="submission" date="2024-07" db="EMBL/GenBank/DDBJ databases">
        <authorList>
            <person name="Yu S.T."/>
        </authorList>
    </citation>
    <scope>NUCLEOTIDE SEQUENCE</scope>
    <source>
        <strain evidence="2">R21</strain>
    </source>
</reference>
<proteinExistence type="predicted"/>
<feature type="region of interest" description="Disordered" evidence="1">
    <location>
        <begin position="95"/>
        <end position="123"/>
    </location>
</feature>